<accession>A0A5B9QMU8</accession>
<evidence type="ECO:0000256" key="4">
    <source>
        <dbReference type="ARBA" id="ARBA00013185"/>
    </source>
</evidence>
<evidence type="ECO:0000313" key="12">
    <source>
        <dbReference type="EMBL" id="QEG39409.1"/>
    </source>
</evidence>
<feature type="active site" description="Proton acceptor" evidence="9">
    <location>
        <position position="324"/>
    </location>
</feature>
<feature type="active site" description="Proton donor" evidence="9">
    <location>
        <position position="194"/>
    </location>
</feature>
<dbReference type="InterPro" id="IPR018052">
    <property type="entry name" value="Ald1_epimerase_CS"/>
</dbReference>
<dbReference type="InterPro" id="IPR008183">
    <property type="entry name" value="Aldose_1/G6P_1-epimerase"/>
</dbReference>
<evidence type="ECO:0000256" key="5">
    <source>
        <dbReference type="ARBA" id="ARBA00014165"/>
    </source>
</evidence>
<dbReference type="InterPro" id="IPR015443">
    <property type="entry name" value="Aldose_1-epimerase"/>
</dbReference>
<dbReference type="EMBL" id="CP042914">
    <property type="protein sequence ID" value="QEG39409.1"/>
    <property type="molecule type" value="Genomic_DNA"/>
</dbReference>
<dbReference type="GO" id="GO:0005737">
    <property type="term" value="C:cytoplasm"/>
    <property type="evidence" value="ECO:0007669"/>
    <property type="project" value="TreeGrafter"/>
</dbReference>
<evidence type="ECO:0000256" key="1">
    <source>
        <dbReference type="ARBA" id="ARBA00001614"/>
    </source>
</evidence>
<evidence type="ECO:0000256" key="6">
    <source>
        <dbReference type="ARBA" id="ARBA00023235"/>
    </source>
</evidence>
<evidence type="ECO:0000256" key="8">
    <source>
        <dbReference type="PIRNR" id="PIRNR005096"/>
    </source>
</evidence>
<dbReference type="PROSITE" id="PS00545">
    <property type="entry name" value="ALDOSE_1_EPIMERASE"/>
    <property type="match status" value="1"/>
</dbReference>
<feature type="binding site" evidence="11">
    <location>
        <begin position="194"/>
        <end position="196"/>
    </location>
    <ligand>
        <name>beta-D-galactose</name>
        <dbReference type="ChEBI" id="CHEBI:27667"/>
    </ligand>
</feature>
<dbReference type="GO" id="GO:0033499">
    <property type="term" value="P:galactose catabolic process via UDP-galactose, Leloir pathway"/>
    <property type="evidence" value="ECO:0007669"/>
    <property type="project" value="TreeGrafter"/>
</dbReference>
<keyword evidence="13" id="KW-1185">Reference proteome</keyword>
<gene>
    <name evidence="12" type="primary">mro_1</name>
    <name evidence="12" type="ORF">UC8_13990</name>
</gene>
<dbReference type="PANTHER" id="PTHR10091">
    <property type="entry name" value="ALDOSE-1-EPIMERASE"/>
    <property type="match status" value="1"/>
</dbReference>
<reference evidence="12 13" key="1">
    <citation type="submission" date="2019-08" db="EMBL/GenBank/DDBJ databases">
        <title>Deep-cultivation of Planctomycetes and their phenomic and genomic characterization uncovers novel biology.</title>
        <authorList>
            <person name="Wiegand S."/>
            <person name="Jogler M."/>
            <person name="Boedeker C."/>
            <person name="Pinto D."/>
            <person name="Vollmers J."/>
            <person name="Rivas-Marin E."/>
            <person name="Kohn T."/>
            <person name="Peeters S.H."/>
            <person name="Heuer A."/>
            <person name="Rast P."/>
            <person name="Oberbeckmann S."/>
            <person name="Bunk B."/>
            <person name="Jeske O."/>
            <person name="Meyerdierks A."/>
            <person name="Storesund J.E."/>
            <person name="Kallscheuer N."/>
            <person name="Luecker S."/>
            <person name="Lage O.M."/>
            <person name="Pohl T."/>
            <person name="Merkel B.J."/>
            <person name="Hornburger P."/>
            <person name="Mueller R.-W."/>
            <person name="Bruemmer F."/>
            <person name="Labrenz M."/>
            <person name="Spormann A.M."/>
            <person name="Op den Camp H."/>
            <person name="Overmann J."/>
            <person name="Amann R."/>
            <person name="Jetten M.S.M."/>
            <person name="Mascher T."/>
            <person name="Medema M.H."/>
            <person name="Devos D.P."/>
            <person name="Kaster A.-K."/>
            <person name="Ovreas L."/>
            <person name="Rohde M."/>
            <person name="Galperin M.Y."/>
            <person name="Jogler C."/>
        </authorList>
    </citation>
    <scope>NUCLEOTIDE SEQUENCE [LARGE SCALE GENOMIC DNA]</scope>
    <source>
        <strain evidence="12 13">UC8</strain>
    </source>
</reference>
<dbReference type="PANTHER" id="PTHR10091:SF0">
    <property type="entry name" value="GALACTOSE MUTAROTASE"/>
    <property type="match status" value="1"/>
</dbReference>
<evidence type="ECO:0000256" key="9">
    <source>
        <dbReference type="PIRSR" id="PIRSR005096-1"/>
    </source>
</evidence>
<dbReference type="PIRSF" id="PIRSF005096">
    <property type="entry name" value="GALM"/>
    <property type="match status" value="1"/>
</dbReference>
<name>A0A5B9QMU8_9BACT</name>
<dbReference type="GO" id="GO:0006006">
    <property type="term" value="P:glucose metabolic process"/>
    <property type="evidence" value="ECO:0007669"/>
    <property type="project" value="TreeGrafter"/>
</dbReference>
<dbReference type="SUPFAM" id="SSF74650">
    <property type="entry name" value="Galactose mutarotase-like"/>
    <property type="match status" value="1"/>
</dbReference>
<dbReference type="EC" id="5.1.3.3" evidence="4 8"/>
<dbReference type="Gene3D" id="2.70.98.10">
    <property type="match status" value="1"/>
</dbReference>
<dbReference type="InterPro" id="IPR011013">
    <property type="entry name" value="Gal_mutarotase_sf_dom"/>
</dbReference>
<dbReference type="UniPathway" id="UPA00242"/>
<evidence type="ECO:0000256" key="7">
    <source>
        <dbReference type="ARBA" id="ARBA00023277"/>
    </source>
</evidence>
<dbReference type="AlphaFoldDB" id="A0A5B9QMU8"/>
<dbReference type="InterPro" id="IPR047215">
    <property type="entry name" value="Galactose_mutarotase-like"/>
</dbReference>
<feature type="binding site" evidence="10">
    <location>
        <position position="262"/>
    </location>
    <ligand>
        <name>beta-D-galactose</name>
        <dbReference type="ChEBI" id="CHEBI:27667"/>
    </ligand>
</feature>
<evidence type="ECO:0000256" key="11">
    <source>
        <dbReference type="PIRSR" id="PIRSR005096-3"/>
    </source>
</evidence>
<evidence type="ECO:0000256" key="10">
    <source>
        <dbReference type="PIRSR" id="PIRSR005096-2"/>
    </source>
</evidence>
<protein>
    <recommendedName>
        <fullName evidence="5 8">Aldose 1-epimerase</fullName>
        <ecNumber evidence="4 8">5.1.3.3</ecNumber>
    </recommendedName>
</protein>
<evidence type="ECO:0000256" key="2">
    <source>
        <dbReference type="ARBA" id="ARBA00005028"/>
    </source>
</evidence>
<evidence type="ECO:0000313" key="13">
    <source>
        <dbReference type="Proteomes" id="UP000325286"/>
    </source>
</evidence>
<keyword evidence="7 8" id="KW-0119">Carbohydrate metabolism</keyword>
<comment type="pathway">
    <text evidence="2 8">Carbohydrate metabolism; hexose metabolism.</text>
</comment>
<dbReference type="NCBIfam" id="NF008277">
    <property type="entry name" value="PRK11055.1"/>
    <property type="match status" value="1"/>
</dbReference>
<sequence>MVLLAVSASAKESTVKIESEAWGKTTDGEQVTRYRLTNSHRHSVGLTDWGATLLDVNVPDRDGKLANVNLSFDSLDGYLGSHPHFGGTIGRFANRIARGHFEIDGQAYDLAINNGPNHLHGGTVSYDHRMWKAETFEADTAAGVRFTLVDPDGFEGYPGTVTVVTEYSWNDANELTIRFTATTDATTHVNLTNHSYWNLGGAGSGSAMDHVATIHADQFLDVDATLIPTGKLNDVTGTPLDFRKPTALGERLDQLPATNGYDHCYVVRGPAGTLRAAAKVLDPDSGRVLEIETTQPGMQLYTANHLPGNESSAGAGGHEAFCLETQHYPDAPNKPSFPSTLLKPGEKLEQTTVHRFSVE</sequence>
<dbReference type="GO" id="GO:0030246">
    <property type="term" value="F:carbohydrate binding"/>
    <property type="evidence" value="ECO:0007669"/>
    <property type="project" value="InterPro"/>
</dbReference>
<evidence type="ECO:0000256" key="3">
    <source>
        <dbReference type="ARBA" id="ARBA00006206"/>
    </source>
</evidence>
<comment type="similarity">
    <text evidence="3 8">Belongs to the aldose epimerase family.</text>
</comment>
<dbReference type="Proteomes" id="UP000325286">
    <property type="component" value="Chromosome"/>
</dbReference>
<keyword evidence="6 8" id="KW-0413">Isomerase</keyword>
<dbReference type="InterPro" id="IPR014718">
    <property type="entry name" value="GH-type_carb-bd"/>
</dbReference>
<organism evidence="12 13">
    <name type="scientific">Roseimaritima ulvae</name>
    <dbReference type="NCBI Taxonomy" id="980254"/>
    <lineage>
        <taxon>Bacteria</taxon>
        <taxon>Pseudomonadati</taxon>
        <taxon>Planctomycetota</taxon>
        <taxon>Planctomycetia</taxon>
        <taxon>Pirellulales</taxon>
        <taxon>Pirellulaceae</taxon>
        <taxon>Roseimaritima</taxon>
    </lineage>
</organism>
<comment type="catalytic activity">
    <reaction evidence="1 8">
        <text>alpha-D-glucose = beta-D-glucose</text>
        <dbReference type="Rhea" id="RHEA:10264"/>
        <dbReference type="ChEBI" id="CHEBI:15903"/>
        <dbReference type="ChEBI" id="CHEBI:17925"/>
        <dbReference type="EC" id="5.1.3.3"/>
    </reaction>
</comment>
<dbReference type="Pfam" id="PF01263">
    <property type="entry name" value="Aldose_epim"/>
    <property type="match status" value="1"/>
</dbReference>
<feature type="binding site" evidence="11">
    <location>
        <begin position="94"/>
        <end position="95"/>
    </location>
    <ligand>
        <name>beta-D-galactose</name>
        <dbReference type="ChEBI" id="CHEBI:27667"/>
    </ligand>
</feature>
<dbReference type="KEGG" id="rul:UC8_13990"/>
<dbReference type="OrthoDB" id="9779408at2"/>
<dbReference type="CDD" id="cd09019">
    <property type="entry name" value="galactose_mutarotase_like"/>
    <property type="match status" value="1"/>
</dbReference>
<dbReference type="GO" id="GO:0004034">
    <property type="term" value="F:aldose 1-epimerase activity"/>
    <property type="evidence" value="ECO:0007669"/>
    <property type="project" value="UniProtKB-EC"/>
</dbReference>
<proteinExistence type="inferred from homology"/>